<dbReference type="PROSITE" id="PS50097">
    <property type="entry name" value="BTB"/>
    <property type="match status" value="1"/>
</dbReference>
<evidence type="ECO:0000313" key="4">
    <source>
        <dbReference type="Proteomes" id="UP000313359"/>
    </source>
</evidence>
<dbReference type="InterPro" id="IPR000210">
    <property type="entry name" value="BTB/POZ_dom"/>
</dbReference>
<feature type="region of interest" description="Disordered" evidence="1">
    <location>
        <begin position="1"/>
        <end position="32"/>
    </location>
</feature>
<dbReference type="CDD" id="cd18186">
    <property type="entry name" value="BTB_POZ_ZBTB_KLHL-like"/>
    <property type="match status" value="1"/>
</dbReference>
<dbReference type="InterPro" id="IPR011333">
    <property type="entry name" value="SKP1/BTB/POZ_sf"/>
</dbReference>
<dbReference type="Proteomes" id="UP000313359">
    <property type="component" value="Unassembled WGS sequence"/>
</dbReference>
<evidence type="ECO:0000313" key="3">
    <source>
        <dbReference type="EMBL" id="RPD58525.1"/>
    </source>
</evidence>
<reference evidence="3" key="1">
    <citation type="journal article" date="2018" name="Genome Biol. Evol.">
        <title>Genomics and development of Lentinus tigrinus, a white-rot wood-decaying mushroom with dimorphic fruiting bodies.</title>
        <authorList>
            <person name="Wu B."/>
            <person name="Xu Z."/>
            <person name="Knudson A."/>
            <person name="Carlson A."/>
            <person name="Chen N."/>
            <person name="Kovaka S."/>
            <person name="LaButti K."/>
            <person name="Lipzen A."/>
            <person name="Pennachio C."/>
            <person name="Riley R."/>
            <person name="Schakwitz W."/>
            <person name="Umezawa K."/>
            <person name="Ohm R.A."/>
            <person name="Grigoriev I.V."/>
            <person name="Nagy L.G."/>
            <person name="Gibbons J."/>
            <person name="Hibbett D."/>
        </authorList>
    </citation>
    <scope>NUCLEOTIDE SEQUENCE [LARGE SCALE GENOMIC DNA]</scope>
    <source>
        <strain evidence="3">ALCF2SS1-6</strain>
    </source>
</reference>
<dbReference type="EMBL" id="ML122274">
    <property type="protein sequence ID" value="RPD58525.1"/>
    <property type="molecule type" value="Genomic_DNA"/>
</dbReference>
<name>A0A5C2S4F1_9APHY</name>
<protein>
    <recommendedName>
        <fullName evidence="2">BTB domain-containing protein</fullName>
    </recommendedName>
</protein>
<gene>
    <name evidence="3" type="ORF">L227DRAFT_179786</name>
</gene>
<accession>A0A5C2S4F1</accession>
<organism evidence="3 4">
    <name type="scientific">Lentinus tigrinus ALCF2SS1-6</name>
    <dbReference type="NCBI Taxonomy" id="1328759"/>
    <lineage>
        <taxon>Eukaryota</taxon>
        <taxon>Fungi</taxon>
        <taxon>Dikarya</taxon>
        <taxon>Basidiomycota</taxon>
        <taxon>Agaricomycotina</taxon>
        <taxon>Agaricomycetes</taxon>
        <taxon>Polyporales</taxon>
        <taxon>Polyporaceae</taxon>
        <taxon>Lentinus</taxon>
    </lineage>
</organism>
<evidence type="ECO:0000256" key="1">
    <source>
        <dbReference type="SAM" id="MobiDB-lite"/>
    </source>
</evidence>
<keyword evidence="4" id="KW-1185">Reference proteome</keyword>
<feature type="domain" description="BTB" evidence="2">
    <location>
        <begin position="53"/>
        <end position="120"/>
    </location>
</feature>
<dbReference type="SUPFAM" id="SSF54695">
    <property type="entry name" value="POZ domain"/>
    <property type="match status" value="1"/>
</dbReference>
<sequence length="372" mass="41389">MSSLTSTKRPRDDSEDGSLGGPAKRERLEGAAPDGLSAVAPLKKDEEFWFEDGNITLVVGDIEFRIYRGLLIEQSEVFRDMFSLAQPSSQPHESPEPPVVHLYDPPDSFRHLLRAFMSGKGTTVSDTGNPSFEAIWARIHLGNKYHMTKVQEQAVAFLKAHFTTDLKRWDKLDAWVPDGWEHEQVIGVVNLARFIDEPTILPTALLGCVALGGDLVRGFGRADGGQETLSTDDVALCIVAASRIIVENNMACIEILAVIGPLCEADGYQRIYVRHWRSGGETSARLLKVKEELVTQIANPLVKMSTLLAPNEVNHCYCCHHEVESWDAEHRRRMWDCLPELLDIKVPGWNAADDNDSLIVNESDSDEESNNG</sequence>
<dbReference type="AlphaFoldDB" id="A0A5C2S4F1"/>
<dbReference type="Gene3D" id="3.30.710.10">
    <property type="entry name" value="Potassium Channel Kv1.1, Chain A"/>
    <property type="match status" value="1"/>
</dbReference>
<proteinExistence type="predicted"/>
<evidence type="ECO:0000259" key="2">
    <source>
        <dbReference type="PROSITE" id="PS50097"/>
    </source>
</evidence>
<dbReference type="Pfam" id="PF00651">
    <property type="entry name" value="BTB"/>
    <property type="match status" value="1"/>
</dbReference>
<dbReference type="OrthoDB" id="2756511at2759"/>